<dbReference type="AlphaFoldDB" id="A0A2U1K2K8"/>
<name>A0A2U1K2K8_9FLAO</name>
<organism evidence="2 3">
    <name type="scientific">Flavobacterium laiguense</name>
    <dbReference type="NCBI Taxonomy" id="2169409"/>
    <lineage>
        <taxon>Bacteria</taxon>
        <taxon>Pseudomonadati</taxon>
        <taxon>Bacteroidota</taxon>
        <taxon>Flavobacteriia</taxon>
        <taxon>Flavobacteriales</taxon>
        <taxon>Flavobacteriaceae</taxon>
        <taxon>Flavobacterium</taxon>
    </lineage>
</organism>
<evidence type="ECO:0000313" key="3">
    <source>
        <dbReference type="Proteomes" id="UP000245618"/>
    </source>
</evidence>
<dbReference type="RefSeq" id="WP_116760123.1">
    <property type="nucleotide sequence ID" value="NZ_QCZH01000001.1"/>
</dbReference>
<accession>A0A2U1K2K8</accession>
<protein>
    <recommendedName>
        <fullName evidence="4">Neuromedin U</fullName>
    </recommendedName>
</protein>
<evidence type="ECO:0000313" key="2">
    <source>
        <dbReference type="EMBL" id="PWA11642.1"/>
    </source>
</evidence>
<evidence type="ECO:0000256" key="1">
    <source>
        <dbReference type="SAM" id="SignalP"/>
    </source>
</evidence>
<feature type="chain" id="PRO_5015544302" description="Neuromedin U" evidence="1">
    <location>
        <begin position="21"/>
        <end position="270"/>
    </location>
</feature>
<keyword evidence="3" id="KW-1185">Reference proteome</keyword>
<gene>
    <name evidence="2" type="ORF">DB891_02220</name>
</gene>
<feature type="signal peptide" evidence="1">
    <location>
        <begin position="1"/>
        <end position="20"/>
    </location>
</feature>
<dbReference type="Proteomes" id="UP000245618">
    <property type="component" value="Unassembled WGS sequence"/>
</dbReference>
<keyword evidence="1" id="KW-0732">Signal</keyword>
<reference evidence="2 3" key="1">
    <citation type="submission" date="2018-04" db="EMBL/GenBank/DDBJ databases">
        <title>Flavobacterium sp. nov., isolated from glacier ice.</title>
        <authorList>
            <person name="Liu Q."/>
            <person name="Xin Y.-H."/>
        </authorList>
    </citation>
    <scope>NUCLEOTIDE SEQUENCE [LARGE SCALE GENOMIC DNA]</scope>
    <source>
        <strain evidence="2 3">LB2P30</strain>
    </source>
</reference>
<dbReference type="OrthoDB" id="9809066at2"/>
<evidence type="ECO:0008006" key="4">
    <source>
        <dbReference type="Google" id="ProtNLM"/>
    </source>
</evidence>
<sequence length="270" mass="28454">MKRKTKITALLLALSLASIAQDKPKPASGDAAELAKKLSNPIASLISMPFQNNTDVGIGAYNGSRNTLNFQPVIPISLSPSLNIITRVVLPIITQQDITAPGVKQTGLSDAVVSAFFSPAEAKNGMTWGVGPAILVPTASDKVLGTEKLGVGPTAVILKQANGWTYGALVNQIWSVAGSTSRADVNQMFVQPFFAYNWKSGAGAGGNFEITQNWEGNATAVYFNPTITGITKLGTQMVQLAVGPRIPVSIPDGSRPDFGIRAVLNFVFPK</sequence>
<proteinExistence type="predicted"/>
<dbReference type="EMBL" id="QCZH01000001">
    <property type="protein sequence ID" value="PWA11642.1"/>
    <property type="molecule type" value="Genomic_DNA"/>
</dbReference>
<comment type="caution">
    <text evidence="2">The sequence shown here is derived from an EMBL/GenBank/DDBJ whole genome shotgun (WGS) entry which is preliminary data.</text>
</comment>